<dbReference type="PANTHER" id="PTHR43318:SF1">
    <property type="entry name" value="POLYSACCHARIDE BIOSYNTHESIS PROTEIN EPSC-RELATED"/>
    <property type="match status" value="1"/>
</dbReference>
<accession>A0ABQ5V8E4</accession>
<reference evidence="5" key="2">
    <citation type="submission" date="2023-01" db="EMBL/GenBank/DDBJ databases">
        <title>Draft genome sequence of Algimonas ampicilliniresistens strain NBRC 108219.</title>
        <authorList>
            <person name="Sun Q."/>
            <person name="Mori K."/>
        </authorList>
    </citation>
    <scope>NUCLEOTIDE SEQUENCE</scope>
    <source>
        <strain evidence="5">NBRC 108219</strain>
    </source>
</reference>
<keyword evidence="6" id="KW-1185">Reference proteome</keyword>
<comment type="similarity">
    <text evidence="1">Belongs to the polysaccharide synthase family.</text>
</comment>
<proteinExistence type="inferred from homology"/>
<evidence type="ECO:0000256" key="3">
    <source>
        <dbReference type="SAM" id="Phobius"/>
    </source>
</evidence>
<evidence type="ECO:0000256" key="2">
    <source>
        <dbReference type="SAM" id="MobiDB-lite"/>
    </source>
</evidence>
<dbReference type="RefSeq" id="WP_284389624.1">
    <property type="nucleotide sequence ID" value="NZ_BSNK01000002.1"/>
</dbReference>
<evidence type="ECO:0000313" key="5">
    <source>
        <dbReference type="EMBL" id="GLQ23816.1"/>
    </source>
</evidence>
<feature type="transmembrane region" description="Helical" evidence="3">
    <location>
        <begin position="55"/>
        <end position="73"/>
    </location>
</feature>
<dbReference type="PANTHER" id="PTHR43318">
    <property type="entry name" value="UDP-N-ACETYLGLUCOSAMINE 4,6-DEHYDRATASE"/>
    <property type="match status" value="1"/>
</dbReference>
<reference evidence="5" key="1">
    <citation type="journal article" date="2014" name="Int. J. Syst. Evol. Microbiol.">
        <title>Complete genome of a new Firmicutes species belonging to the dominant human colonic microbiota ('Ruminococcus bicirculans') reveals two chromosomes and a selective capacity to utilize plant glucans.</title>
        <authorList>
            <consortium name="NISC Comparative Sequencing Program"/>
            <person name="Wegmann U."/>
            <person name="Louis P."/>
            <person name="Goesmann A."/>
            <person name="Henrissat B."/>
            <person name="Duncan S.H."/>
            <person name="Flint H.J."/>
        </authorList>
    </citation>
    <scope>NUCLEOTIDE SEQUENCE</scope>
    <source>
        <strain evidence="5">NBRC 108219</strain>
    </source>
</reference>
<comment type="caution">
    <text evidence="5">The sequence shown here is derived from an EMBL/GenBank/DDBJ whole genome shotgun (WGS) entry which is preliminary data.</text>
</comment>
<feature type="domain" description="Polysaccharide biosynthesis protein CapD-like" evidence="4">
    <location>
        <begin position="300"/>
        <end position="586"/>
    </location>
</feature>
<protein>
    <submittedName>
        <fullName evidence="5">Polysaccharide biosynthesis protein CapD</fullName>
    </submittedName>
</protein>
<evidence type="ECO:0000313" key="6">
    <source>
        <dbReference type="Proteomes" id="UP001161391"/>
    </source>
</evidence>
<dbReference type="Proteomes" id="UP001161391">
    <property type="component" value="Unassembled WGS sequence"/>
</dbReference>
<dbReference type="InterPro" id="IPR036291">
    <property type="entry name" value="NAD(P)-bd_dom_sf"/>
</dbReference>
<gene>
    <name evidence="5" type="ORF">GCM10007853_16900</name>
</gene>
<dbReference type="SUPFAM" id="SSF51735">
    <property type="entry name" value="NAD(P)-binding Rossmann-fold domains"/>
    <property type="match status" value="1"/>
</dbReference>
<dbReference type="EMBL" id="BSNK01000002">
    <property type="protein sequence ID" value="GLQ23816.1"/>
    <property type="molecule type" value="Genomic_DNA"/>
</dbReference>
<evidence type="ECO:0000256" key="1">
    <source>
        <dbReference type="ARBA" id="ARBA00007430"/>
    </source>
</evidence>
<dbReference type="CDD" id="cd05237">
    <property type="entry name" value="UDP_invert_4-6DH_SDR_e"/>
    <property type="match status" value="1"/>
</dbReference>
<organism evidence="5 6">
    <name type="scientific">Algimonas ampicilliniresistens</name>
    <dbReference type="NCBI Taxonomy" id="1298735"/>
    <lineage>
        <taxon>Bacteria</taxon>
        <taxon>Pseudomonadati</taxon>
        <taxon>Pseudomonadota</taxon>
        <taxon>Alphaproteobacteria</taxon>
        <taxon>Maricaulales</taxon>
        <taxon>Robiginitomaculaceae</taxon>
        <taxon>Algimonas</taxon>
    </lineage>
</organism>
<dbReference type="Gene3D" id="3.40.50.720">
    <property type="entry name" value="NAD(P)-binding Rossmann-like Domain"/>
    <property type="match status" value="1"/>
</dbReference>
<dbReference type="Pfam" id="PF02719">
    <property type="entry name" value="Polysacc_synt_2"/>
    <property type="match status" value="1"/>
</dbReference>
<keyword evidence="3" id="KW-0472">Membrane</keyword>
<feature type="region of interest" description="Disordered" evidence="2">
    <location>
        <begin position="639"/>
        <end position="665"/>
    </location>
</feature>
<keyword evidence="3" id="KW-1133">Transmembrane helix</keyword>
<feature type="transmembrane region" description="Helical" evidence="3">
    <location>
        <begin position="123"/>
        <end position="143"/>
    </location>
</feature>
<feature type="transmembrane region" description="Helical" evidence="3">
    <location>
        <begin position="93"/>
        <end position="111"/>
    </location>
</feature>
<sequence length="665" mass="72756">MTRNKSDTSNARTPLHSALISIALVLFDGAMAWLAMLMAVRLRYDSINRPIQADIDHRSAIVAAIVAVLVWAFMRQDRAIWRFTSLADFRRLLAGVVVVMLIVPLVLFLGFERGEHFPRSAPFIAGLLFALGIILSRLIAMVIRNGDVRALYRSPSHFSHDAILVGQASNLYNYLRDSSRRDRAKGFNPVGLIETSGQYAGRSIRSVPVLGKPDDLAPIYRKLAARRDRPLHILSLDPNPDRQLTQHLIKVAAELDAPLSRSAPGPNKGLTRFEAADLIGRDPRLLDMTPVSQLISGKRVLITGAGGSIGSELSMQIARLAPSHLALVDVSELNLFNLERHLAPLQPYAHSAPWRTYLGDVCSAGRMDEIFAAERPEIVLHAAALKHVPSGERNPVETLRTNVLGTHVTLDMCEIYGVEHFVLISTDKAVDPANVMGASKRVVELLTLARQSQVPTMHASAVRFGNVLASTGSVVTLFEEQIAAGGPVTVTHEDMNRYFMTVEEASSLVLQAAALNAAQEAETAHIYVLEMGDPVNIAQLARNLIRLRGKVPEEDIEILYTGLRPGEKLTERLTHSEEMLSPTPVSGVARFDALVVDPTSILRRVDVLLDAIDRRDRVQIKKALTGLLKGYAPKDTLDGLQPIHDLPAPANIPGLKSPRPGPSSQ</sequence>
<dbReference type="InterPro" id="IPR051203">
    <property type="entry name" value="Polysaccharide_Synthase-Rel"/>
</dbReference>
<dbReference type="InterPro" id="IPR003869">
    <property type="entry name" value="Polysac_CapD-like"/>
</dbReference>
<keyword evidence="3" id="KW-0812">Transmembrane</keyword>
<feature type="transmembrane region" description="Helical" evidence="3">
    <location>
        <begin position="20"/>
        <end position="43"/>
    </location>
</feature>
<evidence type="ECO:0000259" key="4">
    <source>
        <dbReference type="Pfam" id="PF02719"/>
    </source>
</evidence>
<name>A0ABQ5V8E4_9PROT</name>